<sequence length="62" mass="6968">MRLITMKIVLNAAWFGAYRRHGRPQSVADDVDMGWLCGDDRNNKFGGHDRSSDGRVIGGENF</sequence>
<comment type="caution">
    <text evidence="1">The sequence shown here is derived from an EMBL/GenBank/DDBJ whole genome shotgun (WGS) entry which is preliminary data.</text>
</comment>
<proteinExistence type="predicted"/>
<dbReference type="AlphaFoldDB" id="A0A1T1NWS9"/>
<evidence type="ECO:0000313" key="2">
    <source>
        <dbReference type="Proteomes" id="UP000190559"/>
    </source>
</evidence>
<reference evidence="1 2" key="1">
    <citation type="submission" date="2015-12" db="EMBL/GenBank/DDBJ databases">
        <authorList>
            <person name="Shamseldin A."/>
            <person name="Moawad H."/>
            <person name="Abd El-Rahim W.M."/>
            <person name="Sadowsky M.J."/>
        </authorList>
    </citation>
    <scope>NUCLEOTIDE SEQUENCE [LARGE SCALE GENOMIC DNA]</scope>
    <source>
        <strain evidence="1 2">LMG9050</strain>
    </source>
</reference>
<name>A0A1T1NWS9_9XANT</name>
<dbReference type="Proteomes" id="UP000190559">
    <property type="component" value="Unassembled WGS sequence"/>
</dbReference>
<accession>A0A1T1NWS9</accession>
<evidence type="ECO:0000313" key="1">
    <source>
        <dbReference type="EMBL" id="OOW67820.1"/>
    </source>
</evidence>
<organism evidence="1 2">
    <name type="scientific">Xanthomonas axonopodis pv. melhusii</name>
    <dbReference type="NCBI Taxonomy" id="487834"/>
    <lineage>
        <taxon>Bacteria</taxon>
        <taxon>Pseudomonadati</taxon>
        <taxon>Pseudomonadota</taxon>
        <taxon>Gammaproteobacteria</taxon>
        <taxon>Lysobacterales</taxon>
        <taxon>Lysobacteraceae</taxon>
        <taxon>Xanthomonas</taxon>
    </lineage>
</organism>
<gene>
    <name evidence="1" type="ORF">Xmlh_16035</name>
</gene>
<protein>
    <submittedName>
        <fullName evidence="1">Uncharacterized protein</fullName>
    </submittedName>
</protein>
<dbReference type="EMBL" id="LOJW01000034">
    <property type="protein sequence ID" value="OOW67820.1"/>
    <property type="molecule type" value="Genomic_DNA"/>
</dbReference>